<evidence type="ECO:0000313" key="2">
    <source>
        <dbReference type="EMBL" id="XCM37815.1"/>
    </source>
</evidence>
<sequence length="151" mass="16444">MKTLIRSMLLTTAVIVSFSSPQIARSNQLSMNSGPPSTIQLATQIPQDPLEFTQAISGQPTLNCNATPTAANWVIEMTQPFPYLRFSIQGEGEPVLIIEGPGGRFCVLADNYSGDNPEISGLWDAGTYNIYIGNRTPGDYSYTLKITQKPN</sequence>
<organism evidence="2">
    <name type="scientific">Planktothricoides raciborskii GIHE-MW2</name>
    <dbReference type="NCBI Taxonomy" id="2792601"/>
    <lineage>
        <taxon>Bacteria</taxon>
        <taxon>Bacillati</taxon>
        <taxon>Cyanobacteriota</taxon>
        <taxon>Cyanophyceae</taxon>
        <taxon>Oscillatoriophycideae</taxon>
        <taxon>Oscillatoriales</taxon>
        <taxon>Oscillatoriaceae</taxon>
        <taxon>Planktothricoides</taxon>
    </lineage>
</organism>
<dbReference type="EMBL" id="CP159837">
    <property type="protein sequence ID" value="XCM37815.1"/>
    <property type="molecule type" value="Genomic_DNA"/>
</dbReference>
<feature type="chain" id="PRO_5043997890" evidence="1">
    <location>
        <begin position="25"/>
        <end position="151"/>
    </location>
</feature>
<reference evidence="2" key="1">
    <citation type="submission" date="2024-07" db="EMBL/GenBank/DDBJ databases">
        <authorList>
            <person name="Kim Y.J."/>
            <person name="Jeong J.Y."/>
        </authorList>
    </citation>
    <scope>NUCLEOTIDE SEQUENCE</scope>
    <source>
        <strain evidence="2">GIHE-MW2</strain>
    </source>
</reference>
<evidence type="ECO:0000256" key="1">
    <source>
        <dbReference type="SAM" id="SignalP"/>
    </source>
</evidence>
<gene>
    <name evidence="2" type="ORF">ABWT76_000616</name>
</gene>
<accession>A0AAU8JHQ6</accession>
<keyword evidence="1" id="KW-0732">Signal</keyword>
<dbReference type="RefSeq" id="WP_156331948.1">
    <property type="nucleotide sequence ID" value="NZ_CP159837.1"/>
</dbReference>
<protein>
    <submittedName>
        <fullName evidence="2">Uncharacterized protein</fullName>
    </submittedName>
</protein>
<proteinExistence type="predicted"/>
<name>A0AAU8JHQ6_9CYAN</name>
<feature type="signal peptide" evidence="1">
    <location>
        <begin position="1"/>
        <end position="24"/>
    </location>
</feature>
<dbReference type="AlphaFoldDB" id="A0AAU8JHQ6"/>